<reference evidence="14" key="1">
    <citation type="journal article" date="2015" name="Proc. Natl. Acad. Sci. U.S.A.">
        <title>Genome sequence of the Asian Tiger mosquito, Aedes albopictus, reveals insights into its biology, genetics, and evolution.</title>
        <authorList>
            <person name="Chen X.G."/>
            <person name="Jiang X."/>
            <person name="Gu J."/>
            <person name="Xu M."/>
            <person name="Wu Y."/>
            <person name="Deng Y."/>
            <person name="Zhang C."/>
            <person name="Bonizzoni M."/>
            <person name="Dermauw W."/>
            <person name="Vontas J."/>
            <person name="Armbruster P."/>
            <person name="Huang X."/>
            <person name="Yang Y."/>
            <person name="Zhang H."/>
            <person name="He W."/>
            <person name="Peng H."/>
            <person name="Liu Y."/>
            <person name="Wu K."/>
            <person name="Chen J."/>
            <person name="Lirakis M."/>
            <person name="Topalis P."/>
            <person name="Van Leeuwen T."/>
            <person name="Hall A.B."/>
            <person name="Jiang X."/>
            <person name="Thorpe C."/>
            <person name="Mueller R.L."/>
            <person name="Sun C."/>
            <person name="Waterhouse R.M."/>
            <person name="Yan G."/>
            <person name="Tu Z.J."/>
            <person name="Fang X."/>
            <person name="James A.A."/>
        </authorList>
    </citation>
    <scope>NUCLEOTIDE SEQUENCE [LARGE SCALE GENOMIC DNA]</scope>
    <source>
        <strain evidence="14">Foshan</strain>
    </source>
</reference>
<evidence type="ECO:0000313" key="13">
    <source>
        <dbReference type="EnsemblMetazoa" id="AALFPA23_019926.P29349"/>
    </source>
</evidence>
<dbReference type="Gene3D" id="1.10.287.770">
    <property type="entry name" value="YojJ-like"/>
    <property type="match status" value="1"/>
</dbReference>
<keyword evidence="9" id="KW-0472">Membrane</keyword>
<keyword evidence="10 12" id="KW-0739">Sodium transport</keyword>
<evidence type="ECO:0000256" key="12">
    <source>
        <dbReference type="RuleBase" id="RU000679"/>
    </source>
</evidence>
<evidence type="ECO:0000256" key="8">
    <source>
        <dbReference type="ARBA" id="ARBA00023065"/>
    </source>
</evidence>
<dbReference type="PRINTS" id="PR01078">
    <property type="entry name" value="AMINACHANNEL"/>
</dbReference>
<evidence type="ECO:0000313" key="14">
    <source>
        <dbReference type="Proteomes" id="UP000069940"/>
    </source>
</evidence>
<keyword evidence="8 12" id="KW-0406">Ion transport</keyword>
<evidence type="ECO:0000256" key="10">
    <source>
        <dbReference type="ARBA" id="ARBA00023201"/>
    </source>
</evidence>
<dbReference type="Proteomes" id="UP000069940">
    <property type="component" value="Unassembled WGS sequence"/>
</dbReference>
<name>A0ABM1ZMK7_AEDAL</name>
<dbReference type="PANTHER" id="PTHR11690:SF288">
    <property type="entry name" value="AMILORIDE-SENSITIVE NA+ CHANNEL-RELATED"/>
    <property type="match status" value="1"/>
</dbReference>
<reference evidence="13" key="2">
    <citation type="submission" date="2025-05" db="UniProtKB">
        <authorList>
            <consortium name="EnsemblMetazoa"/>
        </authorList>
    </citation>
    <scope>IDENTIFICATION</scope>
    <source>
        <strain evidence="13">Foshan</strain>
    </source>
</reference>
<keyword evidence="7" id="KW-0915">Sodium</keyword>
<dbReference type="PANTHER" id="PTHR11690">
    <property type="entry name" value="AMILORIDE-SENSITIVE SODIUM CHANNEL-RELATED"/>
    <property type="match status" value="1"/>
</dbReference>
<evidence type="ECO:0000256" key="3">
    <source>
        <dbReference type="ARBA" id="ARBA00022448"/>
    </source>
</evidence>
<accession>A0ABM1ZMK7</accession>
<keyword evidence="4 12" id="KW-0894">Sodium channel</keyword>
<protein>
    <recommendedName>
        <fullName evidence="15">Amiloride-sensitive sodium channel</fullName>
    </recommendedName>
</protein>
<keyword evidence="14" id="KW-1185">Reference proteome</keyword>
<dbReference type="InterPro" id="IPR001873">
    <property type="entry name" value="ENaC"/>
</dbReference>
<evidence type="ECO:0008006" key="15">
    <source>
        <dbReference type="Google" id="ProtNLM"/>
    </source>
</evidence>
<evidence type="ECO:0000256" key="11">
    <source>
        <dbReference type="ARBA" id="ARBA00023303"/>
    </source>
</evidence>
<dbReference type="RefSeq" id="XP_062698800.1">
    <property type="nucleotide sequence ID" value="XM_062842816.1"/>
</dbReference>
<evidence type="ECO:0000256" key="4">
    <source>
        <dbReference type="ARBA" id="ARBA00022461"/>
    </source>
</evidence>
<evidence type="ECO:0000256" key="2">
    <source>
        <dbReference type="ARBA" id="ARBA00007193"/>
    </source>
</evidence>
<organism evidence="13 14">
    <name type="scientific">Aedes albopictus</name>
    <name type="common">Asian tiger mosquito</name>
    <name type="synonym">Stegomyia albopicta</name>
    <dbReference type="NCBI Taxonomy" id="7160"/>
    <lineage>
        <taxon>Eukaryota</taxon>
        <taxon>Metazoa</taxon>
        <taxon>Ecdysozoa</taxon>
        <taxon>Arthropoda</taxon>
        <taxon>Hexapoda</taxon>
        <taxon>Insecta</taxon>
        <taxon>Pterygota</taxon>
        <taxon>Neoptera</taxon>
        <taxon>Endopterygota</taxon>
        <taxon>Diptera</taxon>
        <taxon>Nematocera</taxon>
        <taxon>Culicoidea</taxon>
        <taxon>Culicidae</taxon>
        <taxon>Culicinae</taxon>
        <taxon>Aedini</taxon>
        <taxon>Aedes</taxon>
        <taxon>Stegomyia</taxon>
    </lineage>
</organism>
<comment type="subcellular location">
    <subcellularLocation>
        <location evidence="1">Membrane</location>
        <topology evidence="1">Multi-pass membrane protein</topology>
    </subcellularLocation>
</comment>
<evidence type="ECO:0000256" key="9">
    <source>
        <dbReference type="ARBA" id="ARBA00023136"/>
    </source>
</evidence>
<dbReference type="EnsemblMetazoa" id="AALFPA23_019926.R29349">
    <property type="protein sequence ID" value="AALFPA23_019926.P29349"/>
    <property type="gene ID" value="AALFPA23_019926"/>
</dbReference>
<dbReference type="Gene3D" id="1.10.287.820">
    <property type="entry name" value="Acid-sensing ion channel domain"/>
    <property type="match status" value="1"/>
</dbReference>
<evidence type="ECO:0000256" key="5">
    <source>
        <dbReference type="ARBA" id="ARBA00022692"/>
    </source>
</evidence>
<keyword evidence="6" id="KW-1133">Transmembrane helix</keyword>
<comment type="similarity">
    <text evidence="2 12">Belongs to the amiloride-sensitive sodium channel (TC 1.A.6) family.</text>
</comment>
<keyword evidence="5 12" id="KW-0812">Transmembrane</keyword>
<sequence length="453" mass="51361">MPIVVNYENQQISVTDFPFPAFTICHPCQIFKPIPMKKFLERCAFNGPSSCEHLLHYVMTDMGLCVSFNLLQNHRIFRNGSFGGLNDLNAKHVSLHGSSNSTLSDLDVWFPEEGYIRSQTNGMLPLRGLGAGKYRAFDLILTTYKEDMSYECKSSPIRGHSIILHSPADYPFMVNSVVIPFEHVTQIAAKPLVVKTHPKLRKHPPEKRQCFFENERNLTYFRIYTQNNCLAECLTNYTLSRCGCVKFSMVRSEETRVCEPVACFRHAIQEFVTIENPYRRISGGKIPTVNAFDARKKCNCLPSCTSYQFDFEILQHSFNSSGNIDGVQAYVQHLRQQLEQFQSFFISSTTLSRDYLGTLSVFFKEPHFIAKARSEQYELTDLIANCGGLLGLFTGTSLLSLIEIVYFCSLRPLVKFIGWIGGIVDRHRKPSLSVAKTPATVEKVPCCSSPLTQ</sequence>
<proteinExistence type="inferred from homology"/>
<dbReference type="Pfam" id="PF00858">
    <property type="entry name" value="ASC"/>
    <property type="match status" value="1"/>
</dbReference>
<dbReference type="GeneID" id="134284206"/>
<evidence type="ECO:0000256" key="7">
    <source>
        <dbReference type="ARBA" id="ARBA00023053"/>
    </source>
</evidence>
<keyword evidence="3 12" id="KW-0813">Transport</keyword>
<evidence type="ECO:0000256" key="6">
    <source>
        <dbReference type="ARBA" id="ARBA00022989"/>
    </source>
</evidence>
<evidence type="ECO:0000256" key="1">
    <source>
        <dbReference type="ARBA" id="ARBA00004141"/>
    </source>
</evidence>
<keyword evidence="11 12" id="KW-0407">Ion channel</keyword>